<sequence length="118" mass="13117">MFGLGSKRLVIRGIEAILDQFHSQDRNVVSSSFFLPLLLLPNSPLHSPAALIKQRDGRTQRKLMEDLLEWVQSSAFCSLSASIPFITSVSSPGWDDLMSGCRQMIAWQEFGSFAGVLM</sequence>
<accession>A0A5B7GX72</accession>
<reference evidence="1 2" key="1">
    <citation type="submission" date="2019-05" db="EMBL/GenBank/DDBJ databases">
        <title>Another draft genome of Portunus trituberculatus and its Hox gene families provides insights of decapod evolution.</title>
        <authorList>
            <person name="Jeong J.-H."/>
            <person name="Song I."/>
            <person name="Kim S."/>
            <person name="Choi T."/>
            <person name="Kim D."/>
            <person name="Ryu S."/>
            <person name="Kim W."/>
        </authorList>
    </citation>
    <scope>NUCLEOTIDE SEQUENCE [LARGE SCALE GENOMIC DNA]</scope>
    <source>
        <tissue evidence="1">Muscle</tissue>
    </source>
</reference>
<evidence type="ECO:0000313" key="2">
    <source>
        <dbReference type="Proteomes" id="UP000324222"/>
    </source>
</evidence>
<organism evidence="1 2">
    <name type="scientific">Portunus trituberculatus</name>
    <name type="common">Swimming crab</name>
    <name type="synonym">Neptunus trituberculatus</name>
    <dbReference type="NCBI Taxonomy" id="210409"/>
    <lineage>
        <taxon>Eukaryota</taxon>
        <taxon>Metazoa</taxon>
        <taxon>Ecdysozoa</taxon>
        <taxon>Arthropoda</taxon>
        <taxon>Crustacea</taxon>
        <taxon>Multicrustacea</taxon>
        <taxon>Malacostraca</taxon>
        <taxon>Eumalacostraca</taxon>
        <taxon>Eucarida</taxon>
        <taxon>Decapoda</taxon>
        <taxon>Pleocyemata</taxon>
        <taxon>Brachyura</taxon>
        <taxon>Eubrachyura</taxon>
        <taxon>Portunoidea</taxon>
        <taxon>Portunidae</taxon>
        <taxon>Portuninae</taxon>
        <taxon>Portunus</taxon>
    </lineage>
</organism>
<keyword evidence="2" id="KW-1185">Reference proteome</keyword>
<dbReference type="EMBL" id="VSRR010019323">
    <property type="protein sequence ID" value="MPC62129.1"/>
    <property type="molecule type" value="Genomic_DNA"/>
</dbReference>
<gene>
    <name evidence="1" type="ORF">E2C01_056212</name>
</gene>
<proteinExistence type="predicted"/>
<protein>
    <submittedName>
        <fullName evidence="1">Uncharacterized protein</fullName>
    </submittedName>
</protein>
<dbReference type="AlphaFoldDB" id="A0A5B7GX72"/>
<evidence type="ECO:0000313" key="1">
    <source>
        <dbReference type="EMBL" id="MPC62129.1"/>
    </source>
</evidence>
<name>A0A5B7GX72_PORTR</name>
<dbReference type="Proteomes" id="UP000324222">
    <property type="component" value="Unassembled WGS sequence"/>
</dbReference>
<comment type="caution">
    <text evidence="1">The sequence shown here is derived from an EMBL/GenBank/DDBJ whole genome shotgun (WGS) entry which is preliminary data.</text>
</comment>